<feature type="repeat" description="ANK" evidence="3">
    <location>
        <begin position="337"/>
        <end position="369"/>
    </location>
</feature>
<dbReference type="EMBL" id="BJXR01000046">
    <property type="protein sequence ID" value="GEN11288.1"/>
    <property type="molecule type" value="Genomic_DNA"/>
</dbReference>
<dbReference type="Pfam" id="PF12796">
    <property type="entry name" value="Ank_2"/>
    <property type="match status" value="2"/>
</dbReference>
<dbReference type="SUPFAM" id="SSF48403">
    <property type="entry name" value="Ankyrin repeat"/>
    <property type="match status" value="1"/>
</dbReference>
<dbReference type="PANTHER" id="PTHR24198:SF165">
    <property type="entry name" value="ANKYRIN REPEAT-CONTAINING PROTEIN-RELATED"/>
    <property type="match status" value="1"/>
</dbReference>
<protein>
    <submittedName>
        <fullName evidence="5">Ankyrin</fullName>
    </submittedName>
</protein>
<evidence type="ECO:0000313" key="4">
    <source>
        <dbReference type="EMBL" id="GEN11288.1"/>
    </source>
</evidence>
<dbReference type="Gene3D" id="1.25.40.20">
    <property type="entry name" value="Ankyrin repeat-containing domain"/>
    <property type="match status" value="2"/>
</dbReference>
<dbReference type="PROSITE" id="PS50088">
    <property type="entry name" value="ANK_REPEAT"/>
    <property type="match status" value="5"/>
</dbReference>
<feature type="repeat" description="ANK" evidence="3">
    <location>
        <begin position="304"/>
        <end position="336"/>
    </location>
</feature>
<sequence length="391" mass="40957">MSQALLDAISQEDVAAVKARVATADWSVRDGFGRAPLAVAASREGTKARDILTALLDAGADVNAAQGADSKEEEGWTALHQACVRGTSPETLGVVEVLLARGAKADGVSDKASVTPLELALRTHHLGIAEALLKAGANPDAVGPSGLAPLHLLVQLYREREGDRYKKGEREHMAGAAVKLLLAHGAKAGTKDRKGETALAKALLHRLPEEFVLALVAAGSPLDEWVDLGTPPEQVLVTPASMAVGLGQPPSVIKAMLETGLDTTKPVAPDQQNLLHYAAMKRFAALALVLEHRPTQDVDARDASGATPLFLASWMGLVSSVQALLARKANPDIPDLDGNTPLHTAARNGLQEVVEVLLAAGANKSLRNLEAETPADRARQKGHEKLAALLG</sequence>
<evidence type="ECO:0000256" key="2">
    <source>
        <dbReference type="ARBA" id="ARBA00023043"/>
    </source>
</evidence>
<dbReference type="OrthoDB" id="5498086at2"/>
<dbReference type="EMBL" id="FOIB01000014">
    <property type="protein sequence ID" value="SEU39624.1"/>
    <property type="molecule type" value="Genomic_DNA"/>
</dbReference>
<dbReference type="InterPro" id="IPR002110">
    <property type="entry name" value="Ankyrin_rpt"/>
</dbReference>
<feature type="repeat" description="ANK" evidence="3">
    <location>
        <begin position="74"/>
        <end position="110"/>
    </location>
</feature>
<keyword evidence="6" id="KW-1185">Reference proteome</keyword>
<comment type="caution">
    <text evidence="4">The sequence shown here is derived from an EMBL/GenBank/DDBJ whole genome shotgun (WGS) entry which is preliminary data.</text>
</comment>
<feature type="repeat" description="ANK" evidence="3">
    <location>
        <begin position="32"/>
        <end position="67"/>
    </location>
</feature>
<keyword evidence="1" id="KW-0677">Repeat</keyword>
<dbReference type="SMART" id="SM00248">
    <property type="entry name" value="ANK"/>
    <property type="match status" value="7"/>
</dbReference>
<evidence type="ECO:0000313" key="5">
    <source>
        <dbReference type="EMBL" id="SEU39624.1"/>
    </source>
</evidence>
<evidence type="ECO:0000313" key="6">
    <source>
        <dbReference type="Proteomes" id="UP000183760"/>
    </source>
</evidence>
<evidence type="ECO:0000256" key="1">
    <source>
        <dbReference type="ARBA" id="ARBA00022737"/>
    </source>
</evidence>
<name>A0A511TDN1_MYXFU</name>
<gene>
    <name evidence="4" type="ORF">MFU01_63250</name>
    <name evidence="5" type="ORF">SAMN05443572_114137</name>
</gene>
<organism evidence="4 7">
    <name type="scientific">Myxococcus fulvus</name>
    <dbReference type="NCBI Taxonomy" id="33"/>
    <lineage>
        <taxon>Bacteria</taxon>
        <taxon>Pseudomonadati</taxon>
        <taxon>Myxococcota</taxon>
        <taxon>Myxococcia</taxon>
        <taxon>Myxococcales</taxon>
        <taxon>Cystobacterineae</taxon>
        <taxon>Myxococcaceae</taxon>
        <taxon>Myxococcus</taxon>
    </lineage>
</organism>
<reference evidence="4 7" key="2">
    <citation type="submission" date="2019-07" db="EMBL/GenBank/DDBJ databases">
        <title>Whole genome shotgun sequence of Myxococcus fulvus NBRC 100333.</title>
        <authorList>
            <person name="Hosoyama A."/>
            <person name="Uohara A."/>
            <person name="Ohji S."/>
            <person name="Ichikawa N."/>
        </authorList>
    </citation>
    <scope>NUCLEOTIDE SEQUENCE [LARGE SCALE GENOMIC DNA]</scope>
    <source>
        <strain evidence="4 7">NBRC 100333</strain>
    </source>
</reference>
<dbReference type="PANTHER" id="PTHR24198">
    <property type="entry name" value="ANKYRIN REPEAT AND PROTEIN KINASE DOMAIN-CONTAINING PROTEIN"/>
    <property type="match status" value="1"/>
</dbReference>
<reference evidence="5 6" key="1">
    <citation type="submission" date="2016-10" db="EMBL/GenBank/DDBJ databases">
        <authorList>
            <person name="Varghese N."/>
            <person name="Submissions S."/>
        </authorList>
    </citation>
    <scope>NUCLEOTIDE SEQUENCE [LARGE SCALE GENOMIC DNA]</scope>
    <source>
        <strain evidence="5 6">DSM 16525</strain>
    </source>
</reference>
<proteinExistence type="predicted"/>
<accession>A0A511TDN1</accession>
<dbReference type="AlphaFoldDB" id="A0A511TDN1"/>
<keyword evidence="2 3" id="KW-0040">ANK repeat</keyword>
<dbReference type="PROSITE" id="PS50297">
    <property type="entry name" value="ANK_REP_REGION"/>
    <property type="match status" value="4"/>
</dbReference>
<dbReference type="STRING" id="1334629.MFUL124B02_43105"/>
<evidence type="ECO:0000256" key="3">
    <source>
        <dbReference type="PROSITE-ProRule" id="PRU00023"/>
    </source>
</evidence>
<dbReference type="Proteomes" id="UP000321514">
    <property type="component" value="Unassembled WGS sequence"/>
</dbReference>
<dbReference type="Proteomes" id="UP000183760">
    <property type="component" value="Unassembled WGS sequence"/>
</dbReference>
<feature type="repeat" description="ANK" evidence="3">
    <location>
        <begin position="112"/>
        <end position="144"/>
    </location>
</feature>
<dbReference type="InterPro" id="IPR036770">
    <property type="entry name" value="Ankyrin_rpt-contain_sf"/>
</dbReference>
<dbReference type="RefSeq" id="WP_083560779.1">
    <property type="nucleotide sequence ID" value="NZ_BJXR01000046.1"/>
</dbReference>
<evidence type="ECO:0000313" key="7">
    <source>
        <dbReference type="Proteomes" id="UP000321514"/>
    </source>
</evidence>